<dbReference type="SUPFAM" id="SSF53254">
    <property type="entry name" value="Phosphoglycerate mutase-like"/>
    <property type="match status" value="1"/>
</dbReference>
<feature type="active site" description="Proton donor/acceptor" evidence="1">
    <location>
        <position position="82"/>
    </location>
</feature>
<reference evidence="3 4" key="1">
    <citation type="submission" date="2016-12" db="EMBL/GenBank/DDBJ databases">
        <authorList>
            <person name="Song W.-J."/>
            <person name="Kurnit D.M."/>
        </authorList>
    </citation>
    <scope>NUCLEOTIDE SEQUENCE [LARGE SCALE GENOMIC DNA]</scope>
    <source>
        <strain evidence="3 4">ATCC 49181</strain>
    </source>
</reference>
<dbReference type="SMART" id="SM00855">
    <property type="entry name" value="PGAM"/>
    <property type="match status" value="1"/>
</dbReference>
<dbReference type="EMBL" id="FSRO01000001">
    <property type="protein sequence ID" value="SIO13449.1"/>
    <property type="molecule type" value="Genomic_DNA"/>
</dbReference>
<dbReference type="PIRSF" id="PIRSF000709">
    <property type="entry name" value="6PFK_2-Ptase"/>
    <property type="match status" value="1"/>
</dbReference>
<dbReference type="PANTHER" id="PTHR48100">
    <property type="entry name" value="BROAD-SPECIFICITY PHOSPHATASE YOR283W-RELATED"/>
    <property type="match status" value="1"/>
</dbReference>
<dbReference type="Proteomes" id="UP000185062">
    <property type="component" value="Unassembled WGS sequence"/>
</dbReference>
<sequence>MKTTTIIDLMRHGETQGGRVFLGSTDTPLNEHGWLQMWNTVERNSLGWDHIITSPLIRCAQFAQALAQRYAIPLIEDARVQELHFGQWEGYSAAELMQTDAAALTRFWQNPMQFTPPNAERLSDFNTRVLCAWHHIIDQYAGKKILLITHGGVIRTLLCHILQHPIERLLELEIEHAAMRRIRVEYGQNHHHSMLITDISV</sequence>
<gene>
    <name evidence="3" type="ORF">SAMN02743940_0965</name>
</gene>
<evidence type="ECO:0000313" key="3">
    <source>
        <dbReference type="EMBL" id="SIO13449.1"/>
    </source>
</evidence>
<evidence type="ECO:0000256" key="1">
    <source>
        <dbReference type="PIRSR" id="PIRSR613078-1"/>
    </source>
</evidence>
<accession>A0A1N6H113</accession>
<dbReference type="Pfam" id="PF00300">
    <property type="entry name" value="His_Phos_1"/>
    <property type="match status" value="1"/>
</dbReference>
<evidence type="ECO:0000313" key="4">
    <source>
        <dbReference type="Proteomes" id="UP000185062"/>
    </source>
</evidence>
<dbReference type="GO" id="GO:0005737">
    <property type="term" value="C:cytoplasm"/>
    <property type="evidence" value="ECO:0007669"/>
    <property type="project" value="TreeGrafter"/>
</dbReference>
<dbReference type="InterPro" id="IPR050275">
    <property type="entry name" value="PGM_Phosphatase"/>
</dbReference>
<feature type="active site" description="Tele-phosphohistidine intermediate" evidence="1">
    <location>
        <position position="12"/>
    </location>
</feature>
<evidence type="ECO:0000256" key="2">
    <source>
        <dbReference type="PIRSR" id="PIRSR613078-2"/>
    </source>
</evidence>
<keyword evidence="4" id="KW-1185">Reference proteome</keyword>
<dbReference type="InterPro" id="IPR013078">
    <property type="entry name" value="His_Pase_superF_clade-1"/>
</dbReference>
<dbReference type="STRING" id="44575.SAMN05216419_10689"/>
<name>A0A1N6H113_9PROT</name>
<organism evidence="3 4">
    <name type="scientific">Nitrosomonas cryotolerans ATCC 49181</name>
    <dbReference type="NCBI Taxonomy" id="1131553"/>
    <lineage>
        <taxon>Bacteria</taxon>
        <taxon>Pseudomonadati</taxon>
        <taxon>Pseudomonadota</taxon>
        <taxon>Betaproteobacteria</taxon>
        <taxon>Nitrosomonadales</taxon>
        <taxon>Nitrosomonadaceae</taxon>
        <taxon>Nitrosomonas</taxon>
    </lineage>
</organism>
<proteinExistence type="predicted"/>
<dbReference type="eggNOG" id="COG0406">
    <property type="taxonomic scope" value="Bacteria"/>
</dbReference>
<dbReference type="GO" id="GO:0016791">
    <property type="term" value="F:phosphatase activity"/>
    <property type="evidence" value="ECO:0007669"/>
    <property type="project" value="TreeGrafter"/>
</dbReference>
<dbReference type="Gene3D" id="3.40.50.1240">
    <property type="entry name" value="Phosphoglycerate mutase-like"/>
    <property type="match status" value="1"/>
</dbReference>
<dbReference type="RefSeq" id="WP_245812895.1">
    <property type="nucleotide sequence ID" value="NZ_FSRO01000001.1"/>
</dbReference>
<dbReference type="PANTHER" id="PTHR48100:SF1">
    <property type="entry name" value="HISTIDINE PHOSPHATASE FAMILY PROTEIN-RELATED"/>
    <property type="match status" value="1"/>
</dbReference>
<dbReference type="InterPro" id="IPR029033">
    <property type="entry name" value="His_PPase_superfam"/>
</dbReference>
<dbReference type="CDD" id="cd07067">
    <property type="entry name" value="HP_PGM_like"/>
    <property type="match status" value="1"/>
</dbReference>
<protein>
    <submittedName>
        <fullName evidence="3">Alpha-ribazole phosphatase</fullName>
    </submittedName>
</protein>
<dbReference type="AlphaFoldDB" id="A0A1N6H113"/>
<feature type="binding site" evidence="2">
    <location>
        <position position="58"/>
    </location>
    <ligand>
        <name>substrate</name>
    </ligand>
</feature>